<dbReference type="GO" id="GO:0005886">
    <property type="term" value="C:plasma membrane"/>
    <property type="evidence" value="ECO:0007669"/>
    <property type="project" value="UniProtKB-SubCell"/>
</dbReference>
<keyword evidence="2 5" id="KW-0812">Transmembrane</keyword>
<gene>
    <name evidence="6" type="ORF">E4T82_04225</name>
</gene>
<dbReference type="Proteomes" id="UP000297253">
    <property type="component" value="Unassembled WGS sequence"/>
</dbReference>
<dbReference type="EMBL" id="SPPD01000004">
    <property type="protein sequence ID" value="TFU98219.1"/>
    <property type="molecule type" value="Genomic_DNA"/>
</dbReference>
<reference evidence="6 7" key="1">
    <citation type="submission" date="2019-03" db="EMBL/GenBank/DDBJ databases">
        <title>Diversity of the mouse oral microbiome.</title>
        <authorList>
            <person name="Joseph S."/>
            <person name="Aduse-Opoku J."/>
            <person name="Curtis M."/>
            <person name="Wade W."/>
            <person name="Hashim A."/>
        </authorList>
    </citation>
    <scope>NUCLEOTIDE SEQUENCE [LARGE SCALE GENOMIC DNA]</scope>
    <source>
        <strain evidence="6 7">WM131</strain>
    </source>
</reference>
<evidence type="ECO:0000256" key="5">
    <source>
        <dbReference type="SAM" id="Phobius"/>
    </source>
</evidence>
<evidence type="ECO:0000256" key="1">
    <source>
        <dbReference type="ARBA" id="ARBA00004651"/>
    </source>
</evidence>
<keyword evidence="4 5" id="KW-0472">Membrane</keyword>
<evidence type="ECO:0000313" key="6">
    <source>
        <dbReference type="EMBL" id="TFU98219.1"/>
    </source>
</evidence>
<name>A0A4Y9JE36_9STRE</name>
<dbReference type="SUPFAM" id="SSF90123">
    <property type="entry name" value="ABC transporter transmembrane region"/>
    <property type="match status" value="1"/>
</dbReference>
<accession>A0A4Y9JE36</accession>
<dbReference type="Gene3D" id="1.20.1560.10">
    <property type="entry name" value="ABC transporter type 1, transmembrane domain"/>
    <property type="match status" value="1"/>
</dbReference>
<dbReference type="RefSeq" id="WP_135181624.1">
    <property type="nucleotide sequence ID" value="NZ_JADGKZ010000004.1"/>
</dbReference>
<organism evidence="6 7">
    <name type="scientific">Streptococcus cuniculi</name>
    <dbReference type="NCBI Taxonomy" id="1432788"/>
    <lineage>
        <taxon>Bacteria</taxon>
        <taxon>Bacillati</taxon>
        <taxon>Bacillota</taxon>
        <taxon>Bacilli</taxon>
        <taxon>Lactobacillales</taxon>
        <taxon>Streptococcaceae</taxon>
        <taxon>Streptococcus</taxon>
    </lineage>
</organism>
<dbReference type="OrthoDB" id="9806127at2"/>
<comment type="caution">
    <text evidence="6">The sequence shown here is derived from an EMBL/GenBank/DDBJ whole genome shotgun (WGS) entry which is preliminary data.</text>
</comment>
<evidence type="ECO:0000256" key="4">
    <source>
        <dbReference type="ARBA" id="ARBA00023136"/>
    </source>
</evidence>
<sequence>MPKKAAYLQLYLKNLSYIWHSSKIYVTLMFFIIPLQSLMPSFTIYFTNRLIEDLSNSKSNSVYQLLFIWGTTFFISSITTPLLTAIQGKLTDFLTFKLNFDIMKKSQSLQTIDYFEDASFYLML</sequence>
<feature type="transmembrane region" description="Helical" evidence="5">
    <location>
        <begin position="66"/>
        <end position="86"/>
    </location>
</feature>
<evidence type="ECO:0000256" key="2">
    <source>
        <dbReference type="ARBA" id="ARBA00022692"/>
    </source>
</evidence>
<dbReference type="GO" id="GO:0005524">
    <property type="term" value="F:ATP binding"/>
    <property type="evidence" value="ECO:0007669"/>
    <property type="project" value="InterPro"/>
</dbReference>
<comment type="subcellular location">
    <subcellularLocation>
        <location evidence="1">Cell membrane</location>
        <topology evidence="1">Multi-pass membrane protein</topology>
    </subcellularLocation>
</comment>
<dbReference type="InterPro" id="IPR036640">
    <property type="entry name" value="ABC1_TM_sf"/>
</dbReference>
<dbReference type="AlphaFoldDB" id="A0A4Y9JE36"/>
<evidence type="ECO:0000256" key="3">
    <source>
        <dbReference type="ARBA" id="ARBA00022989"/>
    </source>
</evidence>
<keyword evidence="3 5" id="KW-1133">Transmembrane helix</keyword>
<evidence type="ECO:0000313" key="7">
    <source>
        <dbReference type="Proteomes" id="UP000297253"/>
    </source>
</evidence>
<feature type="transmembrane region" description="Helical" evidence="5">
    <location>
        <begin position="24"/>
        <end position="46"/>
    </location>
</feature>
<proteinExistence type="predicted"/>
<protein>
    <submittedName>
        <fullName evidence="6">Uncharacterized protein</fullName>
    </submittedName>
</protein>